<feature type="compositionally biased region" description="Basic and acidic residues" evidence="1">
    <location>
        <begin position="67"/>
        <end position="88"/>
    </location>
</feature>
<sequence length="176" mass="20240">MNKPPLIPFRPRKTAGGLALPWALLLLTLPGPSWARGADVSDAAPLDRSADQTQQTRQQITEQSGLRQERQKDQDARNLEALPRDRVQETNQQLQQQLLEQQRLTNEKRREQQVNRQDAFPKDKTLELRQQLRQQFGEQRQLSTERRSERAANLPAAPQEKAPPPPQNDSIYDAPR</sequence>
<feature type="compositionally biased region" description="Basic and acidic residues" evidence="1">
    <location>
        <begin position="105"/>
        <end position="127"/>
    </location>
</feature>
<evidence type="ECO:0000256" key="1">
    <source>
        <dbReference type="SAM" id="MobiDB-lite"/>
    </source>
</evidence>
<proteinExistence type="predicted"/>
<dbReference type="KEGG" id="moz:MoryE10_21250"/>
<dbReference type="AlphaFoldDB" id="A0A8D5AK79"/>
<dbReference type="Proteomes" id="UP000824988">
    <property type="component" value="Chromosome"/>
</dbReference>
<accession>A0A8D5AK79</accession>
<feature type="region of interest" description="Disordered" evidence="1">
    <location>
        <begin position="34"/>
        <end position="176"/>
    </location>
</feature>
<evidence type="ECO:0000313" key="2">
    <source>
        <dbReference type="EMBL" id="BBL71519.1"/>
    </source>
</evidence>
<feature type="compositionally biased region" description="Low complexity" evidence="1">
    <location>
        <begin position="89"/>
        <end position="104"/>
    </location>
</feature>
<reference evidence="2" key="1">
    <citation type="submission" date="2019-06" db="EMBL/GenBank/DDBJ databases">
        <title>Complete genome sequence of Methylogaea oryzae strain JCM16910.</title>
        <authorList>
            <person name="Asakawa S."/>
        </authorList>
    </citation>
    <scope>NUCLEOTIDE SEQUENCE</scope>
    <source>
        <strain evidence="2">E10</strain>
    </source>
</reference>
<organism evidence="2 3">
    <name type="scientific">Methylogaea oryzae</name>
    <dbReference type="NCBI Taxonomy" id="1295382"/>
    <lineage>
        <taxon>Bacteria</taxon>
        <taxon>Pseudomonadati</taxon>
        <taxon>Pseudomonadota</taxon>
        <taxon>Gammaproteobacteria</taxon>
        <taxon>Methylococcales</taxon>
        <taxon>Methylococcaceae</taxon>
        <taxon>Methylogaea</taxon>
    </lineage>
</organism>
<name>A0A8D5AK79_9GAMM</name>
<feature type="compositionally biased region" description="Low complexity" evidence="1">
    <location>
        <begin position="52"/>
        <end position="63"/>
    </location>
</feature>
<protein>
    <submittedName>
        <fullName evidence="2">Uncharacterized protein</fullName>
    </submittedName>
</protein>
<dbReference type="RefSeq" id="WP_054774438.1">
    <property type="nucleotide sequence ID" value="NZ_AP019782.1"/>
</dbReference>
<gene>
    <name evidence="2" type="ORF">MoryE10_21250</name>
</gene>
<keyword evidence="3" id="KW-1185">Reference proteome</keyword>
<evidence type="ECO:0000313" key="3">
    <source>
        <dbReference type="Proteomes" id="UP000824988"/>
    </source>
</evidence>
<feature type="compositionally biased region" description="Low complexity" evidence="1">
    <location>
        <begin position="128"/>
        <end position="142"/>
    </location>
</feature>
<dbReference type="EMBL" id="AP019782">
    <property type="protein sequence ID" value="BBL71519.1"/>
    <property type="molecule type" value="Genomic_DNA"/>
</dbReference>